<accession>A0ABS4TDE4</accession>
<dbReference type="InterPro" id="IPR024516">
    <property type="entry name" value="Mce_C"/>
</dbReference>
<sequence>MLTRRTRLQIVAFFVIAILAVVYALFRFTDVGKVFGRDGYTVRLQLVDSGGIFTNAEVTYRGVQVGRVGEIHLTKQGLEVELNITPDAPQIPSDLQAVVANRSAVGEQFVDLQPRNDSGPYLTGSSVIAADKAQVPLSTDKVLRDLDDLAVSVPTDSLRTVVDELDRAFSGTGPDLQVLLDSTSDFTRAAKDNLPQTLQLLDNAGTVLDTQNLEAGNIKSFAGSLAQLNEQLKNSDGDIRRLIAATPQAAEQVTGLLRDSGSNLGVVLANLLTTSNILVTRNAGLEQALVTYPVVAVGANTVAPGDGTAHLGLALNLFNPPPCVKGYEQTKRRAGNDVAPAPANEKAYCAEPVGSPINVRGAQNAPFGGKVADPTRAQVQANAGRPGQQLAEQAGALPGPLGQQTMQGPLNLTQLLGLTGA</sequence>
<evidence type="ECO:0000313" key="3">
    <source>
        <dbReference type="EMBL" id="MBP2322443.1"/>
    </source>
</evidence>
<dbReference type="RefSeq" id="WP_209637909.1">
    <property type="nucleotide sequence ID" value="NZ_JAGINW010000001.1"/>
</dbReference>
<organism evidence="3 4">
    <name type="scientific">Kibdelosporangium banguiense</name>
    <dbReference type="NCBI Taxonomy" id="1365924"/>
    <lineage>
        <taxon>Bacteria</taxon>
        <taxon>Bacillati</taxon>
        <taxon>Actinomycetota</taxon>
        <taxon>Actinomycetes</taxon>
        <taxon>Pseudonocardiales</taxon>
        <taxon>Pseudonocardiaceae</taxon>
        <taxon>Kibdelosporangium</taxon>
    </lineage>
</organism>
<name>A0ABS4TDE4_9PSEU</name>
<evidence type="ECO:0000259" key="2">
    <source>
        <dbReference type="Pfam" id="PF11887"/>
    </source>
</evidence>
<dbReference type="InterPro" id="IPR003399">
    <property type="entry name" value="Mce/MlaD"/>
</dbReference>
<dbReference type="PANTHER" id="PTHR33371">
    <property type="entry name" value="INTERMEMBRANE PHOSPHOLIPID TRANSPORT SYSTEM BINDING PROTEIN MLAD-RELATED"/>
    <property type="match status" value="1"/>
</dbReference>
<dbReference type="Pfam" id="PF02470">
    <property type="entry name" value="MlaD"/>
    <property type="match status" value="1"/>
</dbReference>
<gene>
    <name evidence="3" type="ORF">JOF56_002828</name>
</gene>
<keyword evidence="4" id="KW-1185">Reference proteome</keyword>
<evidence type="ECO:0000313" key="4">
    <source>
        <dbReference type="Proteomes" id="UP001519332"/>
    </source>
</evidence>
<reference evidence="3 4" key="1">
    <citation type="submission" date="2021-03" db="EMBL/GenBank/DDBJ databases">
        <title>Sequencing the genomes of 1000 actinobacteria strains.</title>
        <authorList>
            <person name="Klenk H.-P."/>
        </authorList>
    </citation>
    <scope>NUCLEOTIDE SEQUENCE [LARGE SCALE GENOMIC DNA]</scope>
    <source>
        <strain evidence="3 4">DSM 46670</strain>
    </source>
</reference>
<feature type="domain" description="Mce/MlaD" evidence="1">
    <location>
        <begin position="38"/>
        <end position="114"/>
    </location>
</feature>
<evidence type="ECO:0000259" key="1">
    <source>
        <dbReference type="Pfam" id="PF02470"/>
    </source>
</evidence>
<protein>
    <submittedName>
        <fullName evidence="3">Phospholipid/cholesterol/gamma-HCH transport system substrate-binding protein</fullName>
    </submittedName>
</protein>
<dbReference type="PANTHER" id="PTHR33371:SF16">
    <property type="entry name" value="MCE-FAMILY PROTEIN MCE3F"/>
    <property type="match status" value="1"/>
</dbReference>
<feature type="domain" description="Mammalian cell entry C-terminal" evidence="2">
    <location>
        <begin position="122"/>
        <end position="294"/>
    </location>
</feature>
<proteinExistence type="predicted"/>
<dbReference type="Pfam" id="PF11887">
    <property type="entry name" value="Mce4_CUP1"/>
    <property type="match status" value="1"/>
</dbReference>
<dbReference type="InterPro" id="IPR052336">
    <property type="entry name" value="MlaD_Phospholipid_Transporter"/>
</dbReference>
<dbReference type="EMBL" id="JAGINW010000001">
    <property type="protein sequence ID" value="MBP2322443.1"/>
    <property type="molecule type" value="Genomic_DNA"/>
</dbReference>
<dbReference type="NCBIfam" id="TIGR00996">
    <property type="entry name" value="Mtu_fam_mce"/>
    <property type="match status" value="1"/>
</dbReference>
<dbReference type="InterPro" id="IPR005693">
    <property type="entry name" value="Mce"/>
</dbReference>
<dbReference type="Proteomes" id="UP001519332">
    <property type="component" value="Unassembled WGS sequence"/>
</dbReference>
<comment type="caution">
    <text evidence="3">The sequence shown here is derived from an EMBL/GenBank/DDBJ whole genome shotgun (WGS) entry which is preliminary data.</text>
</comment>